<dbReference type="SUPFAM" id="SSF52833">
    <property type="entry name" value="Thioredoxin-like"/>
    <property type="match status" value="1"/>
</dbReference>
<organism evidence="2 3">
    <name type="scientific">Planococcus chinensis</name>
    <dbReference type="NCBI Taxonomy" id="272917"/>
    <lineage>
        <taxon>Bacteria</taxon>
        <taxon>Bacillati</taxon>
        <taxon>Bacillota</taxon>
        <taxon>Bacilli</taxon>
        <taxon>Bacillales</taxon>
        <taxon>Caryophanaceae</taxon>
        <taxon>Planococcus</taxon>
    </lineage>
</organism>
<dbReference type="EMBL" id="JBHUFW010000025">
    <property type="protein sequence ID" value="MFD1864844.1"/>
    <property type="molecule type" value="Genomic_DNA"/>
</dbReference>
<reference evidence="3" key="1">
    <citation type="journal article" date="2019" name="Int. J. Syst. Evol. Microbiol.">
        <title>The Global Catalogue of Microorganisms (GCM) 10K type strain sequencing project: providing services to taxonomists for standard genome sequencing and annotation.</title>
        <authorList>
            <consortium name="The Broad Institute Genomics Platform"/>
            <consortium name="The Broad Institute Genome Sequencing Center for Infectious Disease"/>
            <person name="Wu L."/>
            <person name="Ma J."/>
        </authorList>
    </citation>
    <scope>NUCLEOTIDE SEQUENCE [LARGE SCALE GENOMIC DNA]</scope>
    <source>
        <strain evidence="3">CGMCC 1.15475</strain>
    </source>
</reference>
<evidence type="ECO:0000259" key="1">
    <source>
        <dbReference type="Pfam" id="PF00462"/>
    </source>
</evidence>
<evidence type="ECO:0000313" key="3">
    <source>
        <dbReference type="Proteomes" id="UP001597273"/>
    </source>
</evidence>
<dbReference type="Proteomes" id="UP001597273">
    <property type="component" value="Unassembled WGS sequence"/>
</dbReference>
<dbReference type="InterPro" id="IPR002109">
    <property type="entry name" value="Glutaredoxin"/>
</dbReference>
<comment type="caution">
    <text evidence="2">The sequence shown here is derived from an EMBL/GenBank/DDBJ whole genome shotgun (WGS) entry which is preliminary data.</text>
</comment>
<dbReference type="CDD" id="cd02976">
    <property type="entry name" value="NrdH"/>
    <property type="match status" value="1"/>
</dbReference>
<sequence length="93" mass="10586">MNSDLELVLYTRPTCSDCQDAKAYLASKGIPYEHKDVSADMGLEEDMKKLAGNRIVPLLAFYKKGLFGKRKLVRHYTGFEMNKEEIDSLLGLR</sequence>
<dbReference type="RefSeq" id="WP_204893325.1">
    <property type="nucleotide sequence ID" value="NZ_JBHUFW010000025.1"/>
</dbReference>
<feature type="domain" description="Glutaredoxin" evidence="1">
    <location>
        <begin position="8"/>
        <end position="59"/>
    </location>
</feature>
<dbReference type="Gene3D" id="3.40.30.10">
    <property type="entry name" value="Glutaredoxin"/>
    <property type="match status" value="1"/>
</dbReference>
<accession>A0ABW4QNY2</accession>
<dbReference type="Pfam" id="PF00462">
    <property type="entry name" value="Glutaredoxin"/>
    <property type="match status" value="1"/>
</dbReference>
<dbReference type="PROSITE" id="PS51354">
    <property type="entry name" value="GLUTAREDOXIN_2"/>
    <property type="match status" value="1"/>
</dbReference>
<protein>
    <submittedName>
        <fullName evidence="2">Glutaredoxin family protein</fullName>
    </submittedName>
</protein>
<dbReference type="InterPro" id="IPR036249">
    <property type="entry name" value="Thioredoxin-like_sf"/>
</dbReference>
<proteinExistence type="predicted"/>
<gene>
    <name evidence="2" type="ORF">ACFSDB_18275</name>
</gene>
<keyword evidence="3" id="KW-1185">Reference proteome</keyword>
<name>A0ABW4QNY2_9BACL</name>
<evidence type="ECO:0000313" key="2">
    <source>
        <dbReference type="EMBL" id="MFD1864844.1"/>
    </source>
</evidence>